<sequence>MNPDDILVIGAGPAGLAVAACLHAAGLPYTLVEREAHVAATWRRHYDRLHLHTTRDLSTLPHGPWPTGTPTYPSREQVVAYLDAYAARHGISPRVGVTVEHVRRDGDRFTVRTDRGTLTPRVVVFATGTNAVPVKPDFPDLENFAGSVTYAATYRNPAPYGGKRTLVVGSGNSGAEIALDLAEHGVEVSMVVRGPVHVVPRDVLGRPSQATSILLSRLPIDVRDRIVGTVMRLAVGDLSRYGIRRPTRGLNRTIVEDGRIPMLDIGTVRMIRAGRIRVLPAVQRVHAADVTFADGRTLPFDALILATGYRPGLEGVIDGYGALSDDRGRPRVNGGLSGAEGLYFVGYGIAPTGVLRTIAQEAPRVAALVKRDVSA</sequence>
<dbReference type="GO" id="GO:0005829">
    <property type="term" value="C:cytosol"/>
    <property type="evidence" value="ECO:0007669"/>
    <property type="project" value="TreeGrafter"/>
</dbReference>
<dbReference type="GO" id="GO:0004497">
    <property type="term" value="F:monooxygenase activity"/>
    <property type="evidence" value="ECO:0007669"/>
    <property type="project" value="UniProtKB-KW"/>
</dbReference>
<dbReference type="PRINTS" id="PR00368">
    <property type="entry name" value="FADPNR"/>
</dbReference>
<dbReference type="Pfam" id="PF13738">
    <property type="entry name" value="Pyr_redox_3"/>
    <property type="match status" value="1"/>
</dbReference>
<keyword evidence="5" id="KW-1185">Reference proteome</keyword>
<dbReference type="InterPro" id="IPR036188">
    <property type="entry name" value="FAD/NAD-bd_sf"/>
</dbReference>
<reference evidence="5" key="2">
    <citation type="journal article" date="2019" name="Int. J. Syst. Evol. Microbiol.">
        <title>The Global Catalogue of Microorganisms (GCM) 10K type strain sequencing project: providing services to taxonomists for standard genome sequencing and annotation.</title>
        <authorList>
            <consortium name="The Broad Institute Genomics Platform"/>
            <consortium name="The Broad Institute Genome Sequencing Center for Infectious Disease"/>
            <person name="Wu L."/>
            <person name="Ma J."/>
        </authorList>
    </citation>
    <scope>NUCLEOTIDE SEQUENCE [LARGE SCALE GENOMIC DNA]</scope>
    <source>
        <strain evidence="5">CGMCC 1.18437</strain>
    </source>
</reference>
<dbReference type="PANTHER" id="PTHR43539">
    <property type="entry name" value="FLAVIN-BINDING MONOOXYGENASE-LIKE PROTEIN (AFU_ORTHOLOGUE AFUA_4G09220)"/>
    <property type="match status" value="1"/>
</dbReference>
<dbReference type="Proteomes" id="UP000619376">
    <property type="component" value="Unassembled WGS sequence"/>
</dbReference>
<keyword evidence="1" id="KW-0560">Oxidoreductase</keyword>
<dbReference type="SUPFAM" id="SSF51905">
    <property type="entry name" value="FAD/NAD(P)-binding domain"/>
    <property type="match status" value="2"/>
</dbReference>
<keyword evidence="3" id="KW-0670">Pyruvate</keyword>
<dbReference type="RefSeq" id="WP_184109928.1">
    <property type="nucleotide sequence ID" value="NZ_BNAJ01000002.1"/>
</dbReference>
<evidence type="ECO:0000313" key="4">
    <source>
        <dbReference type="Proteomes" id="UP000539473"/>
    </source>
</evidence>
<evidence type="ECO:0000256" key="1">
    <source>
        <dbReference type="ARBA" id="ARBA00023002"/>
    </source>
</evidence>
<evidence type="ECO:0000313" key="5">
    <source>
        <dbReference type="Proteomes" id="UP000619376"/>
    </source>
</evidence>
<dbReference type="PRINTS" id="PR00469">
    <property type="entry name" value="PNDRDTASEII"/>
</dbReference>
<dbReference type="PANTHER" id="PTHR43539:SF78">
    <property type="entry name" value="FLAVIN-CONTAINING MONOOXYGENASE"/>
    <property type="match status" value="1"/>
</dbReference>
<comment type="caution">
    <text evidence="3">The sequence shown here is derived from an EMBL/GenBank/DDBJ whole genome shotgun (WGS) entry which is preliminary data.</text>
</comment>
<dbReference type="PIRSF" id="PIRSF000332">
    <property type="entry name" value="FMO"/>
    <property type="match status" value="1"/>
</dbReference>
<dbReference type="InterPro" id="IPR000960">
    <property type="entry name" value="Flavin_mOase"/>
</dbReference>
<dbReference type="EMBL" id="BNAJ01000002">
    <property type="protein sequence ID" value="GHF38128.1"/>
    <property type="molecule type" value="Genomic_DNA"/>
</dbReference>
<proteinExistence type="predicted"/>
<dbReference type="EMBL" id="JACHFK010000002">
    <property type="protein sequence ID" value="MBB5375644.1"/>
    <property type="molecule type" value="Genomic_DNA"/>
</dbReference>
<dbReference type="AlphaFoldDB" id="A0A7W8KFL3"/>
<gene>
    <name evidence="2" type="ORF">GCM10017781_13570</name>
    <name evidence="3" type="ORF">HNQ07_001101</name>
</gene>
<dbReference type="GO" id="GO:0050661">
    <property type="term" value="F:NADP binding"/>
    <property type="evidence" value="ECO:0007669"/>
    <property type="project" value="InterPro"/>
</dbReference>
<evidence type="ECO:0000313" key="2">
    <source>
        <dbReference type="EMBL" id="GHF38128.1"/>
    </source>
</evidence>
<evidence type="ECO:0000313" key="3">
    <source>
        <dbReference type="EMBL" id="MBB5375644.1"/>
    </source>
</evidence>
<reference evidence="2" key="4">
    <citation type="submission" date="2024-05" db="EMBL/GenBank/DDBJ databases">
        <authorList>
            <person name="Sun Q."/>
            <person name="Zhou Y."/>
        </authorList>
    </citation>
    <scope>NUCLEOTIDE SEQUENCE</scope>
    <source>
        <strain evidence="2">CGMCC 1.18437</strain>
    </source>
</reference>
<organism evidence="3 4">
    <name type="scientific">Deinococcus metalli</name>
    <dbReference type="NCBI Taxonomy" id="1141878"/>
    <lineage>
        <taxon>Bacteria</taxon>
        <taxon>Thermotogati</taxon>
        <taxon>Deinococcota</taxon>
        <taxon>Deinococci</taxon>
        <taxon>Deinococcales</taxon>
        <taxon>Deinococcaceae</taxon>
        <taxon>Deinococcus</taxon>
    </lineage>
</organism>
<accession>A0A7W8KFL3</accession>
<reference evidence="3 4" key="3">
    <citation type="submission" date="2020-08" db="EMBL/GenBank/DDBJ databases">
        <title>Genomic Encyclopedia of Type Strains, Phase IV (KMG-IV): sequencing the most valuable type-strain genomes for metagenomic binning, comparative biology and taxonomic classification.</title>
        <authorList>
            <person name="Goeker M."/>
        </authorList>
    </citation>
    <scope>NUCLEOTIDE SEQUENCE [LARGE SCALE GENOMIC DNA]</scope>
    <source>
        <strain evidence="3 4">DSM 27521</strain>
    </source>
</reference>
<dbReference type="GO" id="GO:0050660">
    <property type="term" value="F:flavin adenine dinucleotide binding"/>
    <property type="evidence" value="ECO:0007669"/>
    <property type="project" value="InterPro"/>
</dbReference>
<protein>
    <submittedName>
        <fullName evidence="2">Dimethylaniline monooxygenase</fullName>
    </submittedName>
    <submittedName>
        <fullName evidence="3">Pyruvate/2-oxoglutarate dehydrogenase complex dihydrolipoamide dehydrogenase (E3) component</fullName>
    </submittedName>
</protein>
<dbReference type="Gene3D" id="3.50.50.60">
    <property type="entry name" value="FAD/NAD(P)-binding domain"/>
    <property type="match status" value="1"/>
</dbReference>
<name>A0A7W8KFL3_9DEIO</name>
<keyword evidence="2" id="KW-0503">Monooxygenase</keyword>
<reference evidence="2" key="1">
    <citation type="journal article" date="2014" name="Int. J. Syst. Evol. Microbiol.">
        <title>Complete genome of a new Firmicutes species belonging to the dominant human colonic microbiota ('Ruminococcus bicirculans') reveals two chromosomes and a selective capacity to utilize plant glucans.</title>
        <authorList>
            <consortium name="NISC Comparative Sequencing Program"/>
            <person name="Wegmann U."/>
            <person name="Louis P."/>
            <person name="Goesmann A."/>
            <person name="Henrissat B."/>
            <person name="Duncan S.H."/>
            <person name="Flint H.J."/>
        </authorList>
    </citation>
    <scope>NUCLEOTIDE SEQUENCE</scope>
    <source>
        <strain evidence="2">CGMCC 1.18437</strain>
    </source>
</reference>
<dbReference type="InterPro" id="IPR050982">
    <property type="entry name" value="Auxin_biosynth/cation_transpt"/>
</dbReference>
<dbReference type="Proteomes" id="UP000539473">
    <property type="component" value="Unassembled WGS sequence"/>
</dbReference>